<accession>A0A7N2LIM2</accession>
<sequence length="452" mass="50930">MEKLMGSWEKLSLSESEGNKFAIRDDQEAEEHLLAAKFLTRRVLNMEAIAKTFTLLWKTRKGFEIRDMGDHRVMFVFPEASDIDRTSFWVQVHDLPVRRSSLDVAMEIVSVMGRVDGRMSSEGGSSNFNFFRIRVSVDITKPLCRGRRIALASGKEGWVSFKYERLPNICYWCGRLTHSDRECQLWVKSRGTLKVENQQFGGWLRAVTPNMSRRTVIRVAGLDEENNGDEDGQRNDSEGEEGDIRPGRRKENTAEDAMDTRHGGAASDVSENINEGAAVTEIPLIPDSIKEGHLSMDIIPNSLAPLNSDINNQRVAFSAQLQDIDNEISKFDNVQVREEKVQKKVREEEYTDSTSNGLGGLQSESMGIGPEAVGYQSIHNVVKGEGLTQKRSWVRREQNRGEPSGKTSSVLKKRNSREPEAEDGITEGSRKKMTKEILVTSAEAGYQLRRDQ</sequence>
<dbReference type="Gramene" id="QL04p068010:mrna">
    <property type="protein sequence ID" value="QL04p068010:mrna"/>
    <property type="gene ID" value="QL04p068010"/>
</dbReference>
<feature type="domain" description="Zinc knuckle CX2CX4HX4C" evidence="2">
    <location>
        <begin position="137"/>
        <end position="184"/>
    </location>
</feature>
<dbReference type="Pfam" id="PF14392">
    <property type="entry name" value="zf-CCHC_4"/>
    <property type="match status" value="1"/>
</dbReference>
<dbReference type="Proteomes" id="UP000594261">
    <property type="component" value="Chromosome 4"/>
</dbReference>
<organism evidence="3 4">
    <name type="scientific">Quercus lobata</name>
    <name type="common">Valley oak</name>
    <dbReference type="NCBI Taxonomy" id="97700"/>
    <lineage>
        <taxon>Eukaryota</taxon>
        <taxon>Viridiplantae</taxon>
        <taxon>Streptophyta</taxon>
        <taxon>Embryophyta</taxon>
        <taxon>Tracheophyta</taxon>
        <taxon>Spermatophyta</taxon>
        <taxon>Magnoliopsida</taxon>
        <taxon>eudicotyledons</taxon>
        <taxon>Gunneridae</taxon>
        <taxon>Pentapetalae</taxon>
        <taxon>rosids</taxon>
        <taxon>fabids</taxon>
        <taxon>Fagales</taxon>
        <taxon>Fagaceae</taxon>
        <taxon>Quercus</taxon>
    </lineage>
</organism>
<protein>
    <recommendedName>
        <fullName evidence="2">Zinc knuckle CX2CX4HX4C domain-containing protein</fullName>
    </recommendedName>
</protein>
<reference evidence="3" key="2">
    <citation type="submission" date="2021-01" db="UniProtKB">
        <authorList>
            <consortium name="EnsemblPlants"/>
        </authorList>
    </citation>
    <scope>IDENTIFICATION</scope>
</reference>
<dbReference type="InterPro" id="IPR025836">
    <property type="entry name" value="Zn_knuckle_CX2CX4HX4C"/>
</dbReference>
<proteinExistence type="predicted"/>
<dbReference type="InterPro" id="IPR040256">
    <property type="entry name" value="At4g02000-like"/>
</dbReference>
<dbReference type="InParanoid" id="A0A7N2LIM2"/>
<dbReference type="AlphaFoldDB" id="A0A7N2LIM2"/>
<dbReference type="PANTHER" id="PTHR31286">
    <property type="entry name" value="GLYCINE-RICH CELL WALL STRUCTURAL PROTEIN 1.8-LIKE"/>
    <property type="match status" value="1"/>
</dbReference>
<dbReference type="EnsemblPlants" id="QL04p068010:mrna">
    <property type="protein sequence ID" value="QL04p068010:mrna"/>
    <property type="gene ID" value="QL04p068010"/>
</dbReference>
<evidence type="ECO:0000259" key="2">
    <source>
        <dbReference type="Pfam" id="PF14392"/>
    </source>
</evidence>
<feature type="region of interest" description="Disordered" evidence="1">
    <location>
        <begin position="345"/>
        <end position="365"/>
    </location>
</feature>
<name>A0A7N2LIM2_QUELO</name>
<evidence type="ECO:0000313" key="3">
    <source>
        <dbReference type="EnsemblPlants" id="QL04p068010:mrna"/>
    </source>
</evidence>
<evidence type="ECO:0000313" key="4">
    <source>
        <dbReference type="Proteomes" id="UP000594261"/>
    </source>
</evidence>
<dbReference type="PANTHER" id="PTHR31286:SF167">
    <property type="entry name" value="OS09G0268800 PROTEIN"/>
    <property type="match status" value="1"/>
</dbReference>
<keyword evidence="4" id="KW-1185">Reference proteome</keyword>
<reference evidence="3 4" key="1">
    <citation type="journal article" date="2016" name="G3 (Bethesda)">
        <title>First Draft Assembly and Annotation of the Genome of a California Endemic Oak Quercus lobata Nee (Fagaceae).</title>
        <authorList>
            <person name="Sork V.L."/>
            <person name="Fitz-Gibbon S.T."/>
            <person name="Puiu D."/>
            <person name="Crepeau M."/>
            <person name="Gugger P.F."/>
            <person name="Sherman R."/>
            <person name="Stevens K."/>
            <person name="Langley C.H."/>
            <person name="Pellegrini M."/>
            <person name="Salzberg S.L."/>
        </authorList>
    </citation>
    <scope>NUCLEOTIDE SEQUENCE [LARGE SCALE GENOMIC DNA]</scope>
    <source>
        <strain evidence="3 4">cv. SW786</strain>
    </source>
</reference>
<feature type="region of interest" description="Disordered" evidence="1">
    <location>
        <begin position="219"/>
        <end position="268"/>
    </location>
</feature>
<evidence type="ECO:0000256" key="1">
    <source>
        <dbReference type="SAM" id="MobiDB-lite"/>
    </source>
</evidence>
<feature type="compositionally biased region" description="Basic and acidic residues" evidence="1">
    <location>
        <begin position="231"/>
        <end position="262"/>
    </location>
</feature>
<feature type="region of interest" description="Disordered" evidence="1">
    <location>
        <begin position="389"/>
        <end position="437"/>
    </location>
</feature>
<dbReference type="EMBL" id="LRBV02000004">
    <property type="status" value="NOT_ANNOTATED_CDS"/>
    <property type="molecule type" value="Genomic_DNA"/>
</dbReference>